<keyword evidence="4" id="KW-1185">Reference proteome</keyword>
<dbReference type="RefSeq" id="WP_154417603.1">
    <property type="nucleotide sequence ID" value="NZ_CALXOB010000030.1"/>
</dbReference>
<reference evidence="3 4" key="1">
    <citation type="submission" date="2019-08" db="EMBL/GenBank/DDBJ databases">
        <title>In-depth cultivation of the pig gut microbiome towards novel bacterial diversity and tailored functional studies.</title>
        <authorList>
            <person name="Wylensek D."/>
            <person name="Hitch T.C.A."/>
            <person name="Clavel T."/>
        </authorList>
    </citation>
    <scope>NUCLEOTIDE SEQUENCE [LARGE SCALE GENOMIC DNA]</scope>
    <source>
        <strain evidence="3 4">BBE-744-WT-12</strain>
    </source>
</reference>
<organism evidence="3 4">
    <name type="scientific">Victivallis lenta</name>
    <dbReference type="NCBI Taxonomy" id="2606640"/>
    <lineage>
        <taxon>Bacteria</taxon>
        <taxon>Pseudomonadati</taxon>
        <taxon>Lentisphaerota</taxon>
        <taxon>Lentisphaeria</taxon>
        <taxon>Victivallales</taxon>
        <taxon>Victivallaceae</taxon>
        <taxon>Victivallis</taxon>
    </lineage>
</organism>
<dbReference type="AlphaFoldDB" id="A0A844G1S0"/>
<evidence type="ECO:0000313" key="3">
    <source>
        <dbReference type="EMBL" id="MST96845.1"/>
    </source>
</evidence>
<dbReference type="EMBL" id="VUNS01000006">
    <property type="protein sequence ID" value="MST96845.1"/>
    <property type="molecule type" value="Genomic_DNA"/>
</dbReference>
<gene>
    <name evidence="3" type="ORF">FYJ85_07265</name>
</gene>
<accession>A0A844G1S0</accession>
<dbReference type="Gene3D" id="3.30.360.10">
    <property type="entry name" value="Dihydrodipicolinate Reductase, domain 2"/>
    <property type="match status" value="1"/>
</dbReference>
<dbReference type="Pfam" id="PF01408">
    <property type="entry name" value="GFO_IDH_MocA"/>
    <property type="match status" value="1"/>
</dbReference>
<evidence type="ECO:0000259" key="1">
    <source>
        <dbReference type="Pfam" id="PF01408"/>
    </source>
</evidence>
<dbReference type="SUPFAM" id="SSF51735">
    <property type="entry name" value="NAD(P)-binding Rossmann-fold domains"/>
    <property type="match status" value="1"/>
</dbReference>
<feature type="domain" description="Gfo/Idh/MocA-like oxidoreductase N-terminal" evidence="1">
    <location>
        <begin position="3"/>
        <end position="118"/>
    </location>
</feature>
<dbReference type="InterPro" id="IPR036291">
    <property type="entry name" value="NAD(P)-bd_dom_sf"/>
</dbReference>
<sequence>MKRIALVGCGRISKRHMEAITATPGVEIAYVCDKKEERARAAAEQLKIPYVTDYRELKGKGLDVISVLTPSGLHPRHVSNIAELTDAPYIVCEKPLSLTLREAYEVYRRVEKAGKTLLPVFQNRYNPLVREIKSLIDSGRLGKLYQFVCNVLWNRNDDYYSIDWHGTREFDGGVMYTQASHYVDMVHFFFGELAFSRGLGGSLRNLETQDTVSAVLQFRNGTVGTINATVSVYRSNFMTEFTLIAEKGTIRLSGTNLNQIDFWDVEGVEKPDMDFKLDHQYGKGHNTLYEYIASGRWEMFPSREDVLSGIRLMEMISY</sequence>
<dbReference type="InterPro" id="IPR055170">
    <property type="entry name" value="GFO_IDH_MocA-like_dom"/>
</dbReference>
<dbReference type="SUPFAM" id="SSF55347">
    <property type="entry name" value="Glyceraldehyde-3-phosphate dehydrogenase-like, C-terminal domain"/>
    <property type="match status" value="1"/>
</dbReference>
<dbReference type="PANTHER" id="PTHR43249:SF1">
    <property type="entry name" value="D-GLUCOSIDE 3-DEHYDROGENASE"/>
    <property type="match status" value="1"/>
</dbReference>
<dbReference type="GO" id="GO:0000166">
    <property type="term" value="F:nucleotide binding"/>
    <property type="evidence" value="ECO:0007669"/>
    <property type="project" value="InterPro"/>
</dbReference>
<proteinExistence type="predicted"/>
<evidence type="ECO:0000313" key="4">
    <source>
        <dbReference type="Proteomes" id="UP000435649"/>
    </source>
</evidence>
<dbReference type="InterPro" id="IPR000683">
    <property type="entry name" value="Gfo/Idh/MocA-like_OxRdtase_N"/>
</dbReference>
<protein>
    <submittedName>
        <fullName evidence="3">Gfo/Idh/MocA family oxidoreductase</fullName>
    </submittedName>
</protein>
<comment type="caution">
    <text evidence="3">The sequence shown here is derived from an EMBL/GenBank/DDBJ whole genome shotgun (WGS) entry which is preliminary data.</text>
</comment>
<dbReference type="InterPro" id="IPR052515">
    <property type="entry name" value="Gfo/Idh/MocA_Oxidoreductase"/>
</dbReference>
<feature type="domain" description="GFO/IDH/MocA-like oxidoreductase" evidence="2">
    <location>
        <begin position="129"/>
        <end position="251"/>
    </location>
</feature>
<evidence type="ECO:0000259" key="2">
    <source>
        <dbReference type="Pfam" id="PF22725"/>
    </source>
</evidence>
<name>A0A844G1S0_9BACT</name>
<dbReference type="Gene3D" id="3.40.50.720">
    <property type="entry name" value="NAD(P)-binding Rossmann-like Domain"/>
    <property type="match status" value="1"/>
</dbReference>
<dbReference type="Proteomes" id="UP000435649">
    <property type="component" value="Unassembled WGS sequence"/>
</dbReference>
<dbReference type="PANTHER" id="PTHR43249">
    <property type="entry name" value="UDP-N-ACETYL-2-AMINO-2-DEOXY-D-GLUCURONATE OXIDASE"/>
    <property type="match status" value="1"/>
</dbReference>
<dbReference type="Pfam" id="PF22725">
    <property type="entry name" value="GFO_IDH_MocA_C3"/>
    <property type="match status" value="1"/>
</dbReference>